<gene>
    <name evidence="2" type="ORF">N7494_000260</name>
</gene>
<keyword evidence="3" id="KW-1185">Reference proteome</keyword>
<accession>A0AAD6D5G0</accession>
<dbReference type="EMBL" id="JAQIZZ010000001">
    <property type="protein sequence ID" value="KAJ5556345.1"/>
    <property type="molecule type" value="Genomic_DNA"/>
</dbReference>
<evidence type="ECO:0000313" key="3">
    <source>
        <dbReference type="Proteomes" id="UP001220324"/>
    </source>
</evidence>
<dbReference type="PANTHER" id="PTHR10098">
    <property type="entry name" value="RAPSYN-RELATED"/>
    <property type="match status" value="1"/>
</dbReference>
<sequence>MVNETIKKEIHPSQIAAAKASFDRDRPITDDLRPGDFFDDPDYLETLPHEAKALICAVQQAGDHPDRPGLCHIQSELALTRYQQSQNEEDLSMALALEALSLRYVPAEHPGRGKSNHHMGDLHVRKWKSEESHVNLDEAIRHYTLAIEFAQEKDEVLCEWACDLAVVQLKRYKKTNHESDRKKAHQYFDQAIKLAGQLPVRARHISNKGYFLYLVISGSDAEKEAQLTESIAVHQEAIDFCDSHPDLSSPPQLPYGMIYRNAGLAYIARFSIDKRIDDGKKGSSLLEMALTYEKPGDEHWEDFINELANIQKLKAQASKDSDAEEKACDIWRKAIETSPHAITPRINLARFLEERARNSVDRSIAEGLLQQAIGFAEDTVKVMPQGHRNSGLAFSCCASVHYSLYDVRGELADIDAAIECAQKATCDESDVNLWDHYRLLAQALILRYERLNRGDDLRDASAAVMMGLSKCPAEDMHSKIQCMWVAAKISRANYDQTRDLDVLKKTCFAFSGISLLMPKNSPSRALLLNDLGNAYTELFSHETLPSQLENAINAYEEALLGLKNLHGDEQHPDIFMLNAALGNVMTQRFLHWKSEADIESAIRYYRRSLLQINKYHPRYSIRVGNLCYALQLRFDAKKDLKDLQDAQNILLLALEEPERLSVETKTGLAMHLGNIYQFTFKATGERADLENAIDQYNKSLMVEGASSSSTYGITILNKAVALQQFALMTGNPSDFGASAKAFIEVQNLLSEGNPNYWKAVLNHANLIKARHERKLASDVKEDAYQALQKYEYLARKATVPASVRISVASIAAKLAIDELNDSARARDNILISLRLLPEAILMHESRLRQLEFIREYQLIPGSVASLSLSAGDSPNAVIRRLEAGRAFIWDRIQGRPTRVDDLGIENPELAGRFRRLQQRVFHQTRHVDRSNSIDLTSIALDDVNRMHRHHDTDAFREVLEEIRALPGYSSFLKTPDTPADIQSYAHDAPIVFINVTAYRSDAIVITRDGVHHLPLPSIHIEQVKTYVLRFAIALHNLGSEKDEAEALSEYQVVMGWLWEVAAKPVLSFIDWDIYIPGPNGKPRIIWVSVGWLSVLPIHSAGDFETPPSSNSKEPTCVHDMVVSSYTNSLKALEYIRHIAEQRKNRLQSSTSQQALVAAMATTPGFGPEADLNVEREINAIKNILSPLVGVEVLMQPSSSTVKANITPETAILHFACHARADDKDPSRSAIMLQDNQTKPPPLSVRTILNLDLKSCELVYLSACESGASKVLSLRDEGIHIAGAFHIAGVSHVISTLWKVTDTVSARLAESFYAKLIDTGRDRLNLDMAPYALHEAIGQMRRRGVHPIFWAAFIHSGP</sequence>
<evidence type="ECO:0000259" key="1">
    <source>
        <dbReference type="Pfam" id="PF12770"/>
    </source>
</evidence>
<reference evidence="2 3" key="1">
    <citation type="journal article" date="2023" name="IMA Fungus">
        <title>Comparative genomic study of the Penicillium genus elucidates a diverse pangenome and 15 lateral gene transfer events.</title>
        <authorList>
            <person name="Petersen C."/>
            <person name="Sorensen T."/>
            <person name="Nielsen M.R."/>
            <person name="Sondergaard T.E."/>
            <person name="Sorensen J.L."/>
            <person name="Fitzpatrick D.A."/>
            <person name="Frisvad J.C."/>
            <person name="Nielsen K.L."/>
        </authorList>
    </citation>
    <scope>NUCLEOTIDE SEQUENCE [LARGE SCALE GENOMIC DNA]</scope>
    <source>
        <strain evidence="2 3">IBT 35679</strain>
    </source>
</reference>
<dbReference type="Gene3D" id="1.25.40.10">
    <property type="entry name" value="Tetratricopeptide repeat domain"/>
    <property type="match status" value="3"/>
</dbReference>
<dbReference type="SUPFAM" id="SSF48452">
    <property type="entry name" value="TPR-like"/>
    <property type="match status" value="1"/>
</dbReference>
<dbReference type="Proteomes" id="UP001220324">
    <property type="component" value="Unassembled WGS sequence"/>
</dbReference>
<dbReference type="InterPro" id="IPR011990">
    <property type="entry name" value="TPR-like_helical_dom_sf"/>
</dbReference>
<protein>
    <recommendedName>
        <fullName evidence="1">CHAT domain-containing protein</fullName>
    </recommendedName>
</protein>
<dbReference type="Pfam" id="PF12770">
    <property type="entry name" value="CHAT"/>
    <property type="match status" value="1"/>
</dbReference>
<comment type="caution">
    <text evidence="2">The sequence shown here is derived from an EMBL/GenBank/DDBJ whole genome shotgun (WGS) entry which is preliminary data.</text>
</comment>
<proteinExistence type="predicted"/>
<organism evidence="2 3">
    <name type="scientific">Penicillium frequentans</name>
    <dbReference type="NCBI Taxonomy" id="3151616"/>
    <lineage>
        <taxon>Eukaryota</taxon>
        <taxon>Fungi</taxon>
        <taxon>Dikarya</taxon>
        <taxon>Ascomycota</taxon>
        <taxon>Pezizomycotina</taxon>
        <taxon>Eurotiomycetes</taxon>
        <taxon>Eurotiomycetidae</taxon>
        <taxon>Eurotiales</taxon>
        <taxon>Aspergillaceae</taxon>
        <taxon>Penicillium</taxon>
    </lineage>
</organism>
<dbReference type="InterPro" id="IPR024983">
    <property type="entry name" value="CHAT_dom"/>
</dbReference>
<evidence type="ECO:0000313" key="2">
    <source>
        <dbReference type="EMBL" id="KAJ5556345.1"/>
    </source>
</evidence>
<feature type="domain" description="CHAT" evidence="1">
    <location>
        <begin position="1054"/>
        <end position="1356"/>
    </location>
</feature>
<name>A0AAD6D5G0_9EURO</name>